<evidence type="ECO:0000256" key="2">
    <source>
        <dbReference type="ARBA" id="ARBA00007236"/>
    </source>
</evidence>
<accession>A0AAV7QC89</accession>
<keyword evidence="7" id="KW-1185">Reference proteome</keyword>
<dbReference type="Pfam" id="PF06083">
    <property type="entry name" value="IL17"/>
    <property type="match status" value="1"/>
</dbReference>
<protein>
    <submittedName>
        <fullName evidence="6">Uncharacterized protein</fullName>
    </submittedName>
</protein>
<reference evidence="6" key="1">
    <citation type="journal article" date="2022" name="bioRxiv">
        <title>Sequencing and chromosome-scale assembly of the giantPleurodeles waltlgenome.</title>
        <authorList>
            <person name="Brown T."/>
            <person name="Elewa A."/>
            <person name="Iarovenko S."/>
            <person name="Subramanian E."/>
            <person name="Araus A.J."/>
            <person name="Petzold A."/>
            <person name="Susuki M."/>
            <person name="Suzuki K.-i.T."/>
            <person name="Hayashi T."/>
            <person name="Toyoda A."/>
            <person name="Oliveira C."/>
            <person name="Osipova E."/>
            <person name="Leigh N.D."/>
            <person name="Simon A."/>
            <person name="Yun M.H."/>
        </authorList>
    </citation>
    <scope>NUCLEOTIDE SEQUENCE</scope>
    <source>
        <strain evidence="6">20211129_DDA</strain>
        <tissue evidence="6">Liver</tissue>
    </source>
</reference>
<comment type="caution">
    <text evidence="6">The sequence shown here is derived from an EMBL/GenBank/DDBJ whole genome shotgun (WGS) entry which is preliminary data.</text>
</comment>
<evidence type="ECO:0000313" key="7">
    <source>
        <dbReference type="Proteomes" id="UP001066276"/>
    </source>
</evidence>
<evidence type="ECO:0000313" key="6">
    <source>
        <dbReference type="EMBL" id="KAJ1137214.1"/>
    </source>
</evidence>
<evidence type="ECO:0000256" key="4">
    <source>
        <dbReference type="ARBA" id="ARBA00022729"/>
    </source>
</evidence>
<dbReference type="GO" id="GO:0005125">
    <property type="term" value="F:cytokine activity"/>
    <property type="evidence" value="ECO:0007669"/>
    <property type="project" value="InterPro"/>
</dbReference>
<name>A0AAV7QC89_PLEWA</name>
<dbReference type="Proteomes" id="UP001066276">
    <property type="component" value="Chromosome 6"/>
</dbReference>
<comment type="subcellular location">
    <subcellularLocation>
        <location evidence="1">Secreted</location>
    </subcellularLocation>
</comment>
<dbReference type="SUPFAM" id="SSF57501">
    <property type="entry name" value="Cystine-knot cytokines"/>
    <property type="match status" value="1"/>
</dbReference>
<organism evidence="6 7">
    <name type="scientific">Pleurodeles waltl</name>
    <name type="common">Iberian ribbed newt</name>
    <dbReference type="NCBI Taxonomy" id="8319"/>
    <lineage>
        <taxon>Eukaryota</taxon>
        <taxon>Metazoa</taxon>
        <taxon>Chordata</taxon>
        <taxon>Craniata</taxon>
        <taxon>Vertebrata</taxon>
        <taxon>Euteleostomi</taxon>
        <taxon>Amphibia</taxon>
        <taxon>Batrachia</taxon>
        <taxon>Caudata</taxon>
        <taxon>Salamandroidea</taxon>
        <taxon>Salamandridae</taxon>
        <taxon>Pleurodelinae</taxon>
        <taxon>Pleurodeles</taxon>
    </lineage>
</organism>
<dbReference type="EMBL" id="JANPWB010000010">
    <property type="protein sequence ID" value="KAJ1137214.1"/>
    <property type="molecule type" value="Genomic_DNA"/>
</dbReference>
<dbReference type="Gene3D" id="2.10.90.10">
    <property type="entry name" value="Cystine-knot cytokines"/>
    <property type="match status" value="1"/>
</dbReference>
<feature type="region of interest" description="Disordered" evidence="5">
    <location>
        <begin position="1"/>
        <end position="31"/>
    </location>
</feature>
<gene>
    <name evidence="6" type="ORF">NDU88_003627</name>
</gene>
<dbReference type="AlphaFoldDB" id="A0AAV7QC89"/>
<evidence type="ECO:0000256" key="5">
    <source>
        <dbReference type="SAM" id="MobiDB-lite"/>
    </source>
</evidence>
<proteinExistence type="inferred from homology"/>
<keyword evidence="3" id="KW-0964">Secreted</keyword>
<evidence type="ECO:0000256" key="3">
    <source>
        <dbReference type="ARBA" id="ARBA00022525"/>
    </source>
</evidence>
<comment type="similarity">
    <text evidence="2">Belongs to the IL-17 family.</text>
</comment>
<evidence type="ECO:0000256" key="1">
    <source>
        <dbReference type="ARBA" id="ARBA00004613"/>
    </source>
</evidence>
<dbReference type="InterPro" id="IPR010345">
    <property type="entry name" value="IL-17_fam"/>
</dbReference>
<sequence>MRNAGIGQLERAGRAQGDNAQEGREQSRQGEYLRSTCPGQAYCVLLFFVLSAEAASTTRRHQTECLPAPNGTLGERSLSPWFEESDVDPNRTPSTVRMARCMYLGCLRPPASVNGCYTEDHSLVSVLVNRAITVKYRVPLRKCSTKNKPSPCNGSDSAFCLEERKLVVSVGCTCVVPS</sequence>
<dbReference type="GO" id="GO:0005576">
    <property type="term" value="C:extracellular region"/>
    <property type="evidence" value="ECO:0007669"/>
    <property type="project" value="UniProtKB-SubCell"/>
</dbReference>
<keyword evidence="4" id="KW-0732">Signal</keyword>
<dbReference type="InterPro" id="IPR029034">
    <property type="entry name" value="Cystine-knot_cytokine"/>
</dbReference>